<evidence type="ECO:0000313" key="1">
    <source>
        <dbReference type="EMBL" id="GAE85479.1"/>
    </source>
</evidence>
<proteinExistence type="predicted"/>
<name>W4UYC5_9BACE</name>
<keyword evidence="2" id="KW-1185">Reference proteome</keyword>
<dbReference type="Proteomes" id="UP000019131">
    <property type="component" value="Unassembled WGS sequence"/>
</dbReference>
<sequence length="347" mass="37980">MYNRNHTISSFGWSIILLFAFFTSCTDNEEDGVTADRIAVKVEMGAGNSIINPTRALGDPTYSVDRVWILPFKKIAENLDNSDVNFVPEYSSSLQIDVNSFPIKSMTMLLSSSSTYKILAFGFKRTDYSSSDPNNVNYSFSVGAVATPVTLANFHMKMAKTTVVPELFTSVCYCYNNGVLYGTAFKPSLLQDISLRGELTRIVSGLTVQVTNIPTYVTFVSLVAEQLAKAIQPIGGIPTVWQTSGDGDNRVLNSQIPASGTVSFSNLILPTTSSRSTKLYLDVKYGTLTERYTIKVPDLANVSVANSITFTTNQVVKIIGSYTTINLGFVLTSTINLDDNQWDGLQN</sequence>
<dbReference type="AlphaFoldDB" id="W4UYC5"/>
<dbReference type="PROSITE" id="PS51257">
    <property type="entry name" value="PROKAR_LIPOPROTEIN"/>
    <property type="match status" value="1"/>
</dbReference>
<protein>
    <submittedName>
        <fullName evidence="1">Uncharacterized protein</fullName>
    </submittedName>
</protein>
<dbReference type="STRING" id="1445607.JCM10512_3915"/>
<evidence type="ECO:0000313" key="2">
    <source>
        <dbReference type="Proteomes" id="UP000019131"/>
    </source>
</evidence>
<gene>
    <name evidence="1" type="ORF">JCM10512_3915</name>
</gene>
<reference evidence="1 2" key="1">
    <citation type="journal article" date="2014" name="Genome Announc.">
        <title>Draft Genome Sequence of Bacteroides reticulotermitis Strain JCM 10512T, Isolated from the Gut of a Termite.</title>
        <authorList>
            <person name="Yuki M."/>
            <person name="Oshima K."/>
            <person name="Suda W."/>
            <person name="Sakamoto M."/>
            <person name="Iida T."/>
            <person name="Hattori M."/>
            <person name="Ohkuma M."/>
        </authorList>
    </citation>
    <scope>NUCLEOTIDE SEQUENCE [LARGE SCALE GENOMIC DNA]</scope>
    <source>
        <strain evidence="1 2">JCM 10512</strain>
    </source>
</reference>
<organism evidence="1 2">
    <name type="scientific">Bacteroides reticulotermitis JCM 10512</name>
    <dbReference type="NCBI Taxonomy" id="1445607"/>
    <lineage>
        <taxon>Bacteria</taxon>
        <taxon>Pseudomonadati</taxon>
        <taxon>Bacteroidota</taxon>
        <taxon>Bacteroidia</taxon>
        <taxon>Bacteroidales</taxon>
        <taxon>Bacteroidaceae</taxon>
        <taxon>Bacteroides</taxon>
    </lineage>
</organism>
<comment type="caution">
    <text evidence="1">The sequence shown here is derived from an EMBL/GenBank/DDBJ whole genome shotgun (WGS) entry which is preliminary data.</text>
</comment>
<accession>W4UYC5</accession>
<dbReference type="EMBL" id="BAIV01000027">
    <property type="protein sequence ID" value="GAE85479.1"/>
    <property type="molecule type" value="Genomic_DNA"/>
</dbReference>